<dbReference type="Gene3D" id="1.20.120.550">
    <property type="entry name" value="Membrane associated eicosanoid/glutathione metabolism-like domain"/>
    <property type="match status" value="1"/>
</dbReference>
<dbReference type="PANTHER" id="PTHR10250:SF26">
    <property type="entry name" value="GLUTATHIONE S-TRANSFERASE 3, MITOCHONDRIAL"/>
    <property type="match status" value="1"/>
</dbReference>
<comment type="caution">
    <text evidence="6">The sequence shown here is derived from an EMBL/GenBank/DDBJ whole genome shotgun (WGS) entry which is preliminary data.</text>
</comment>
<feature type="transmembrane region" description="Helical" evidence="5">
    <location>
        <begin position="122"/>
        <end position="147"/>
    </location>
</feature>
<dbReference type="PANTHER" id="PTHR10250">
    <property type="entry name" value="MICROSOMAL GLUTATHIONE S-TRANSFERASE"/>
    <property type="match status" value="1"/>
</dbReference>
<dbReference type="GO" id="GO:0004602">
    <property type="term" value="F:glutathione peroxidase activity"/>
    <property type="evidence" value="ECO:0007669"/>
    <property type="project" value="TreeGrafter"/>
</dbReference>
<name>A0AAD6ZKY4_9AGAR</name>
<evidence type="ECO:0000256" key="1">
    <source>
        <dbReference type="ARBA" id="ARBA00004141"/>
    </source>
</evidence>
<dbReference type="GO" id="GO:0005783">
    <property type="term" value="C:endoplasmic reticulum"/>
    <property type="evidence" value="ECO:0007669"/>
    <property type="project" value="TreeGrafter"/>
</dbReference>
<feature type="transmembrane region" description="Helical" evidence="5">
    <location>
        <begin position="12"/>
        <end position="32"/>
    </location>
</feature>
<dbReference type="GO" id="GO:0016020">
    <property type="term" value="C:membrane"/>
    <property type="evidence" value="ECO:0007669"/>
    <property type="project" value="UniProtKB-SubCell"/>
</dbReference>
<comment type="subcellular location">
    <subcellularLocation>
        <location evidence="1">Membrane</location>
        <topology evidence="1">Multi-pass membrane protein</topology>
    </subcellularLocation>
</comment>
<evidence type="ECO:0000256" key="2">
    <source>
        <dbReference type="ARBA" id="ARBA00022692"/>
    </source>
</evidence>
<dbReference type="GO" id="GO:0005635">
    <property type="term" value="C:nuclear envelope"/>
    <property type="evidence" value="ECO:0007669"/>
    <property type="project" value="TreeGrafter"/>
</dbReference>
<keyword evidence="2 5" id="KW-0812">Transmembrane</keyword>
<keyword evidence="4 5" id="KW-0472">Membrane</keyword>
<proteinExistence type="predicted"/>
<dbReference type="InterPro" id="IPR050997">
    <property type="entry name" value="MAPEG"/>
</dbReference>
<dbReference type="EMBL" id="JARIHO010000042">
    <property type="protein sequence ID" value="KAJ7326302.1"/>
    <property type="molecule type" value="Genomic_DNA"/>
</dbReference>
<dbReference type="InterPro" id="IPR001129">
    <property type="entry name" value="Membr-assoc_MAPEG"/>
</dbReference>
<gene>
    <name evidence="6" type="ORF">DFH08DRAFT_885367</name>
</gene>
<evidence type="ECO:0000313" key="6">
    <source>
        <dbReference type="EMBL" id="KAJ7326302.1"/>
    </source>
</evidence>
<protein>
    <recommendedName>
        <fullName evidence="8">Membrane-associated proteins in eicosanoid and glutathione metabolism</fullName>
    </recommendedName>
</protein>
<evidence type="ECO:0008006" key="8">
    <source>
        <dbReference type="Google" id="ProtNLM"/>
    </source>
</evidence>
<dbReference type="Pfam" id="PF01124">
    <property type="entry name" value="MAPEG"/>
    <property type="match status" value="1"/>
</dbReference>
<keyword evidence="7" id="KW-1185">Reference proteome</keyword>
<dbReference type="InterPro" id="IPR023352">
    <property type="entry name" value="MAPEG-like_dom_sf"/>
</dbReference>
<sequence length="152" mass="16549">MSTFALPPGTSYVAAAVLSTIYVLVFQVLNVVKYRGLAGIKYPRVYADEKEMAANINALKFNCAQRAHQNTLEYLPLLVSATLITALKYPTLAASALGLWSFSRVGYTLGYTTGDPNKRTNALSVLHYPITCGLLASSTYTVIQLVLAEHRS</sequence>
<dbReference type="AlphaFoldDB" id="A0AAD6ZKY4"/>
<evidence type="ECO:0000256" key="5">
    <source>
        <dbReference type="SAM" id="Phobius"/>
    </source>
</evidence>
<evidence type="ECO:0000256" key="4">
    <source>
        <dbReference type="ARBA" id="ARBA00023136"/>
    </source>
</evidence>
<keyword evidence="3 5" id="KW-1133">Transmembrane helix</keyword>
<organism evidence="6 7">
    <name type="scientific">Mycena albidolilacea</name>
    <dbReference type="NCBI Taxonomy" id="1033008"/>
    <lineage>
        <taxon>Eukaryota</taxon>
        <taxon>Fungi</taxon>
        <taxon>Dikarya</taxon>
        <taxon>Basidiomycota</taxon>
        <taxon>Agaricomycotina</taxon>
        <taxon>Agaricomycetes</taxon>
        <taxon>Agaricomycetidae</taxon>
        <taxon>Agaricales</taxon>
        <taxon>Marasmiineae</taxon>
        <taxon>Mycenaceae</taxon>
        <taxon>Mycena</taxon>
    </lineage>
</organism>
<dbReference type="Proteomes" id="UP001218218">
    <property type="component" value="Unassembled WGS sequence"/>
</dbReference>
<dbReference type="GO" id="GO:0004364">
    <property type="term" value="F:glutathione transferase activity"/>
    <property type="evidence" value="ECO:0007669"/>
    <property type="project" value="TreeGrafter"/>
</dbReference>
<feature type="transmembrane region" description="Helical" evidence="5">
    <location>
        <begin position="74"/>
        <end position="102"/>
    </location>
</feature>
<accession>A0AAD6ZKY4</accession>
<reference evidence="6" key="1">
    <citation type="submission" date="2023-03" db="EMBL/GenBank/DDBJ databases">
        <title>Massive genome expansion in bonnet fungi (Mycena s.s.) driven by repeated elements and novel gene families across ecological guilds.</title>
        <authorList>
            <consortium name="Lawrence Berkeley National Laboratory"/>
            <person name="Harder C.B."/>
            <person name="Miyauchi S."/>
            <person name="Viragh M."/>
            <person name="Kuo A."/>
            <person name="Thoen E."/>
            <person name="Andreopoulos B."/>
            <person name="Lu D."/>
            <person name="Skrede I."/>
            <person name="Drula E."/>
            <person name="Henrissat B."/>
            <person name="Morin E."/>
            <person name="Kohler A."/>
            <person name="Barry K."/>
            <person name="LaButti K."/>
            <person name="Morin E."/>
            <person name="Salamov A."/>
            <person name="Lipzen A."/>
            <person name="Mereny Z."/>
            <person name="Hegedus B."/>
            <person name="Baldrian P."/>
            <person name="Stursova M."/>
            <person name="Weitz H."/>
            <person name="Taylor A."/>
            <person name="Grigoriev I.V."/>
            <person name="Nagy L.G."/>
            <person name="Martin F."/>
            <person name="Kauserud H."/>
        </authorList>
    </citation>
    <scope>NUCLEOTIDE SEQUENCE</scope>
    <source>
        <strain evidence="6">CBHHK002</strain>
    </source>
</reference>
<evidence type="ECO:0000256" key="3">
    <source>
        <dbReference type="ARBA" id="ARBA00022989"/>
    </source>
</evidence>
<dbReference type="SUPFAM" id="SSF161084">
    <property type="entry name" value="MAPEG domain-like"/>
    <property type="match status" value="1"/>
</dbReference>
<evidence type="ECO:0000313" key="7">
    <source>
        <dbReference type="Proteomes" id="UP001218218"/>
    </source>
</evidence>